<dbReference type="AlphaFoldDB" id="A0A931AVH5"/>
<dbReference type="EMBL" id="JADAKE010000016">
    <property type="protein sequence ID" value="MBF8808041.1"/>
    <property type="molecule type" value="Genomic_DNA"/>
</dbReference>
<evidence type="ECO:0000313" key="2">
    <source>
        <dbReference type="Proteomes" id="UP000637757"/>
    </source>
</evidence>
<comment type="caution">
    <text evidence="1">The sequence shown here is derived from an EMBL/GenBank/DDBJ whole genome shotgun (WGS) entry which is preliminary data.</text>
</comment>
<accession>A0A931AVH5</accession>
<keyword evidence="2" id="KW-1185">Reference proteome</keyword>
<sequence>MREWYEGYTFGPNAIEQQANSVMLLTEQYNLVKHLRNDESEKLKKELGSAQTFYNYMIAHPISIVDGVYTQQQLDEQGTKIIRLTRQIEENGFLETLKEQLLKEQNKYNHMYYFNSEYNTYKTKIQDLLAFQTRIPEEKKMSKQI</sequence>
<proteinExistence type="predicted"/>
<evidence type="ECO:0000313" key="1">
    <source>
        <dbReference type="EMBL" id="MBF8808041.1"/>
    </source>
</evidence>
<protein>
    <submittedName>
        <fullName evidence="1">Uncharacterized protein</fullName>
    </submittedName>
</protein>
<gene>
    <name evidence="1" type="ORF">IC227_06500</name>
</gene>
<dbReference type="Proteomes" id="UP000637757">
    <property type="component" value="Unassembled WGS sequence"/>
</dbReference>
<reference evidence="1" key="1">
    <citation type="submission" date="2020-09" db="EMBL/GenBank/DDBJ databases">
        <title>Genomic insights into the novelty and pathogenicity of a unique biofilm-forming Enterococcus sp. bacteria (Enterococcus lacertideformus) identified in reptiles.</title>
        <authorList>
            <person name="Agius J.E."/>
            <person name="Phalen D.N."/>
            <person name="Rose K."/>
            <person name="Eden J.-S."/>
        </authorList>
    </citation>
    <scope>NUCLEOTIDE SEQUENCE</scope>
    <source>
        <strain evidence="1">PHRS 0518</strain>
    </source>
</reference>
<name>A0A931AVH5_9ENTE</name>
<organism evidence="1 2">
    <name type="scientific">Enterococcus lacertideformus</name>
    <dbReference type="NCBI Taxonomy" id="2771493"/>
    <lineage>
        <taxon>Bacteria</taxon>
        <taxon>Bacillati</taxon>
        <taxon>Bacillota</taxon>
        <taxon>Bacilli</taxon>
        <taxon>Lactobacillales</taxon>
        <taxon>Enterococcaceae</taxon>
        <taxon>Enterococcus</taxon>
    </lineage>
</organism>